<dbReference type="GeneID" id="19210547"/>
<dbReference type="RefSeq" id="XP_007770308.1">
    <property type="nucleotide sequence ID" value="XM_007772118.1"/>
</dbReference>
<proteinExistence type="predicted"/>
<dbReference type="EMBL" id="JH711580">
    <property type="protein sequence ID" value="EIW80004.1"/>
    <property type="molecule type" value="Genomic_DNA"/>
</dbReference>
<dbReference type="AlphaFoldDB" id="A0A5M3MMJ5"/>
<reference evidence="2" key="1">
    <citation type="journal article" date="2012" name="Science">
        <title>The Paleozoic origin of enzymatic lignin decomposition reconstructed from 31 fungal genomes.</title>
        <authorList>
            <person name="Floudas D."/>
            <person name="Binder M."/>
            <person name="Riley R."/>
            <person name="Barry K."/>
            <person name="Blanchette R.A."/>
            <person name="Henrissat B."/>
            <person name="Martinez A.T."/>
            <person name="Otillar R."/>
            <person name="Spatafora J.W."/>
            <person name="Yadav J.S."/>
            <person name="Aerts A."/>
            <person name="Benoit I."/>
            <person name="Boyd A."/>
            <person name="Carlson A."/>
            <person name="Copeland A."/>
            <person name="Coutinho P.M."/>
            <person name="de Vries R.P."/>
            <person name="Ferreira P."/>
            <person name="Findley K."/>
            <person name="Foster B."/>
            <person name="Gaskell J."/>
            <person name="Glotzer D."/>
            <person name="Gorecki P."/>
            <person name="Heitman J."/>
            <person name="Hesse C."/>
            <person name="Hori C."/>
            <person name="Igarashi K."/>
            <person name="Jurgens J.A."/>
            <person name="Kallen N."/>
            <person name="Kersten P."/>
            <person name="Kohler A."/>
            <person name="Kuees U."/>
            <person name="Kumar T.K.A."/>
            <person name="Kuo A."/>
            <person name="LaButti K."/>
            <person name="Larrondo L.F."/>
            <person name="Lindquist E."/>
            <person name="Ling A."/>
            <person name="Lombard V."/>
            <person name="Lucas S."/>
            <person name="Lundell T."/>
            <person name="Martin R."/>
            <person name="McLaughlin D.J."/>
            <person name="Morgenstern I."/>
            <person name="Morin E."/>
            <person name="Murat C."/>
            <person name="Nagy L.G."/>
            <person name="Nolan M."/>
            <person name="Ohm R.A."/>
            <person name="Patyshakuliyeva A."/>
            <person name="Rokas A."/>
            <person name="Ruiz-Duenas F.J."/>
            <person name="Sabat G."/>
            <person name="Salamov A."/>
            <person name="Samejima M."/>
            <person name="Schmutz J."/>
            <person name="Slot J.C."/>
            <person name="St John F."/>
            <person name="Stenlid J."/>
            <person name="Sun H."/>
            <person name="Sun S."/>
            <person name="Syed K."/>
            <person name="Tsang A."/>
            <person name="Wiebenga A."/>
            <person name="Young D."/>
            <person name="Pisabarro A."/>
            <person name="Eastwood D.C."/>
            <person name="Martin F."/>
            <person name="Cullen D."/>
            <person name="Grigoriev I.V."/>
            <person name="Hibbett D.S."/>
        </authorList>
    </citation>
    <scope>NUCLEOTIDE SEQUENCE [LARGE SCALE GENOMIC DNA]</scope>
    <source>
        <strain evidence="2">RWD-64-598 SS2</strain>
    </source>
</reference>
<protein>
    <submittedName>
        <fullName evidence="1">Uncharacterized protein</fullName>
    </submittedName>
</protein>
<accession>A0A5M3MMJ5</accession>
<keyword evidence="2" id="KW-1185">Reference proteome</keyword>
<gene>
    <name evidence="1" type="ORF">CONPUDRAFT_83201</name>
</gene>
<comment type="caution">
    <text evidence="1">The sequence shown here is derived from an EMBL/GenBank/DDBJ whole genome shotgun (WGS) entry which is preliminary data.</text>
</comment>
<sequence length="84" mass="9123">MSGAIHGAFNIAVPSYHASVKVAVEPSRSVGEVRVLMRALRFKKFCLSDRLSRSNGTFPISDLFSLFRTSPLTGLDKLPSARVG</sequence>
<dbReference type="KEGG" id="cput:CONPUDRAFT_83201"/>
<name>A0A5M3MMJ5_CONPW</name>
<evidence type="ECO:0000313" key="1">
    <source>
        <dbReference type="EMBL" id="EIW80004.1"/>
    </source>
</evidence>
<organism evidence="1 2">
    <name type="scientific">Coniophora puteana (strain RWD-64-598)</name>
    <name type="common">Brown rot fungus</name>
    <dbReference type="NCBI Taxonomy" id="741705"/>
    <lineage>
        <taxon>Eukaryota</taxon>
        <taxon>Fungi</taxon>
        <taxon>Dikarya</taxon>
        <taxon>Basidiomycota</taxon>
        <taxon>Agaricomycotina</taxon>
        <taxon>Agaricomycetes</taxon>
        <taxon>Agaricomycetidae</taxon>
        <taxon>Boletales</taxon>
        <taxon>Coniophorineae</taxon>
        <taxon>Coniophoraceae</taxon>
        <taxon>Coniophora</taxon>
    </lineage>
</organism>
<evidence type="ECO:0000313" key="2">
    <source>
        <dbReference type="Proteomes" id="UP000053558"/>
    </source>
</evidence>
<dbReference type="Proteomes" id="UP000053558">
    <property type="component" value="Unassembled WGS sequence"/>
</dbReference>